<dbReference type="RefSeq" id="WP_163087783.1">
    <property type="nucleotide sequence ID" value="NZ_JAAAWN010000028.1"/>
</dbReference>
<dbReference type="Gene3D" id="3.10.350.10">
    <property type="entry name" value="LysM domain"/>
    <property type="match status" value="1"/>
</dbReference>
<dbReference type="PROSITE" id="PS51257">
    <property type="entry name" value="PROKAR_LIPOPROTEIN"/>
    <property type="match status" value="1"/>
</dbReference>
<dbReference type="PROSITE" id="PS50005">
    <property type="entry name" value="TPR"/>
    <property type="match status" value="3"/>
</dbReference>
<dbReference type="InterPro" id="IPR018392">
    <property type="entry name" value="LysM"/>
</dbReference>
<keyword evidence="1" id="KW-0802">TPR repeat</keyword>
<evidence type="ECO:0000256" key="2">
    <source>
        <dbReference type="SAM" id="MobiDB-lite"/>
    </source>
</evidence>
<dbReference type="SUPFAM" id="SSF54106">
    <property type="entry name" value="LysM domain"/>
    <property type="match status" value="1"/>
</dbReference>
<organism evidence="4 5">
    <name type="scientific">Alteromonas profundi</name>
    <dbReference type="NCBI Taxonomy" id="2696062"/>
    <lineage>
        <taxon>Bacteria</taxon>
        <taxon>Pseudomonadati</taxon>
        <taxon>Pseudomonadota</taxon>
        <taxon>Gammaproteobacteria</taxon>
        <taxon>Alteromonadales</taxon>
        <taxon>Alteromonadaceae</taxon>
        <taxon>Alteromonas/Salinimonas group</taxon>
        <taxon>Alteromonas</taxon>
    </lineage>
</organism>
<dbReference type="Pfam" id="PF13424">
    <property type="entry name" value="TPR_12"/>
    <property type="match status" value="1"/>
</dbReference>
<dbReference type="Pfam" id="PF01476">
    <property type="entry name" value="LysM"/>
    <property type="match status" value="1"/>
</dbReference>
<evidence type="ECO:0000256" key="1">
    <source>
        <dbReference type="PROSITE-ProRule" id="PRU00339"/>
    </source>
</evidence>
<feature type="region of interest" description="Disordered" evidence="2">
    <location>
        <begin position="269"/>
        <end position="304"/>
    </location>
</feature>
<dbReference type="NCBIfam" id="TIGR02521">
    <property type="entry name" value="type_IV_pilW"/>
    <property type="match status" value="1"/>
</dbReference>
<comment type="caution">
    <text evidence="4">The sequence shown here is derived from an EMBL/GenBank/DDBJ whole genome shotgun (WGS) entry which is preliminary data.</text>
</comment>
<name>A0A7X5RM70_9ALTE</name>
<dbReference type="PROSITE" id="PS50293">
    <property type="entry name" value="TPR_REGION"/>
    <property type="match status" value="1"/>
</dbReference>
<evidence type="ECO:0000313" key="4">
    <source>
        <dbReference type="EMBL" id="NDV92763.1"/>
    </source>
</evidence>
<dbReference type="Gene3D" id="1.25.40.10">
    <property type="entry name" value="Tetratricopeptide repeat domain"/>
    <property type="match status" value="1"/>
</dbReference>
<dbReference type="SUPFAM" id="SSF48452">
    <property type="entry name" value="TPR-like"/>
    <property type="match status" value="1"/>
</dbReference>
<evidence type="ECO:0000259" key="3">
    <source>
        <dbReference type="PROSITE" id="PS51782"/>
    </source>
</evidence>
<feature type="domain" description="LysM" evidence="3">
    <location>
        <begin position="304"/>
        <end position="348"/>
    </location>
</feature>
<dbReference type="SMART" id="SM00028">
    <property type="entry name" value="TPR"/>
    <property type="match status" value="3"/>
</dbReference>
<dbReference type="InterPro" id="IPR013360">
    <property type="entry name" value="Pilus_4_PilW"/>
</dbReference>
<dbReference type="InterPro" id="IPR036779">
    <property type="entry name" value="LysM_dom_sf"/>
</dbReference>
<feature type="repeat" description="TPR" evidence="1">
    <location>
        <begin position="142"/>
        <end position="175"/>
    </location>
</feature>
<sequence>MQRIRLAIIVATLLTVTGCVSNTQPGLYGDSFNQKEAAKTRMSLGLTYLKNNNYTQAKKNLDKALEFDPSSADVHYSLAYYYQLVGDTTRAEESYETAIDLAPGNGDIANSYGAFKCQNGNYQAAKVYFLKAINNRQYANSAQTYENLALCAQSQGNAQEAIDYLKEALNHQPARQKSLLILTEMYMSTEQWEEAKATLRKYEKVANVSPDSLWMAFEIARGQGDRETAKQYGDMLVSVYPESNAAKRYAQAELNEPEVTRTVKADQANNGANTNADSTQNSQQPSPQPKTSNENSKVSTNTPQFHIVKQGENLYRISLMHNIKVATLQNWNNLEDPGAIFAGMKLWLVPVNMQEE</sequence>
<dbReference type="Pfam" id="PF13414">
    <property type="entry name" value="TPR_11"/>
    <property type="match status" value="1"/>
</dbReference>
<reference evidence="4 5" key="1">
    <citation type="submission" date="2020-01" db="EMBL/GenBank/DDBJ databases">
        <authorList>
            <person name="Chen J."/>
            <person name="Zhu S."/>
            <person name="Yang J."/>
        </authorList>
    </citation>
    <scope>NUCLEOTIDE SEQUENCE [LARGE SCALE GENOMIC DNA]</scope>
    <source>
        <strain evidence="4 5">345S023</strain>
    </source>
</reference>
<dbReference type="EMBL" id="JAAAWN010000028">
    <property type="protein sequence ID" value="NDV92763.1"/>
    <property type="molecule type" value="Genomic_DNA"/>
</dbReference>
<dbReference type="Proteomes" id="UP000470213">
    <property type="component" value="Unassembled WGS sequence"/>
</dbReference>
<gene>
    <name evidence="4" type="primary">pilW</name>
    <name evidence="4" type="ORF">GTH32_16430</name>
</gene>
<evidence type="ECO:0000313" key="5">
    <source>
        <dbReference type="Proteomes" id="UP000470213"/>
    </source>
</evidence>
<keyword evidence="5" id="KW-1185">Reference proteome</keyword>
<dbReference type="PROSITE" id="PS51782">
    <property type="entry name" value="LYSM"/>
    <property type="match status" value="1"/>
</dbReference>
<dbReference type="AlphaFoldDB" id="A0A7X5RM70"/>
<dbReference type="SMART" id="SM00257">
    <property type="entry name" value="LysM"/>
    <property type="match status" value="1"/>
</dbReference>
<dbReference type="InterPro" id="IPR011990">
    <property type="entry name" value="TPR-like_helical_dom_sf"/>
</dbReference>
<feature type="compositionally biased region" description="Low complexity" evidence="2">
    <location>
        <begin position="278"/>
        <end position="293"/>
    </location>
</feature>
<dbReference type="CDD" id="cd00118">
    <property type="entry name" value="LysM"/>
    <property type="match status" value="1"/>
</dbReference>
<accession>A0A7X5RM70</accession>
<dbReference type="PANTHER" id="PTHR12558">
    <property type="entry name" value="CELL DIVISION CYCLE 16,23,27"/>
    <property type="match status" value="1"/>
</dbReference>
<feature type="compositionally biased region" description="Polar residues" evidence="2">
    <location>
        <begin position="294"/>
        <end position="304"/>
    </location>
</feature>
<feature type="repeat" description="TPR" evidence="1">
    <location>
        <begin position="72"/>
        <end position="105"/>
    </location>
</feature>
<protein>
    <submittedName>
        <fullName evidence="4">Type IV pilus biogenesis/stability protein PilW</fullName>
    </submittedName>
</protein>
<proteinExistence type="predicted"/>
<dbReference type="InterPro" id="IPR019734">
    <property type="entry name" value="TPR_rpt"/>
</dbReference>
<dbReference type="PANTHER" id="PTHR12558:SF13">
    <property type="entry name" value="CELL DIVISION CYCLE PROTEIN 27 HOMOLOG"/>
    <property type="match status" value="1"/>
</dbReference>
<feature type="repeat" description="TPR" evidence="1">
    <location>
        <begin position="38"/>
        <end position="71"/>
    </location>
</feature>